<evidence type="ECO:0000256" key="2">
    <source>
        <dbReference type="ARBA" id="ARBA00022438"/>
    </source>
</evidence>
<comment type="similarity">
    <text evidence="1 7">Belongs to the peptidase S46 family.</text>
</comment>
<feature type="signal peptide" evidence="7">
    <location>
        <begin position="1"/>
        <end position="20"/>
    </location>
</feature>
<dbReference type="RefSeq" id="WP_117599969.1">
    <property type="nucleotide sequence ID" value="NZ_BAABYI010000001.1"/>
</dbReference>
<evidence type="ECO:0000313" key="9">
    <source>
        <dbReference type="Proteomes" id="UP000260759"/>
    </source>
</evidence>
<dbReference type="PANTHER" id="PTHR38469:SF1">
    <property type="entry name" value="PERIPLASMIC PEPTIDASE SUBFAMILY S1B"/>
    <property type="match status" value="1"/>
</dbReference>
<keyword evidence="5 7" id="KW-0378">Hydrolase</keyword>
<dbReference type="SUPFAM" id="SSF50494">
    <property type="entry name" value="Trypsin-like serine proteases"/>
    <property type="match status" value="1"/>
</dbReference>
<dbReference type="GO" id="GO:0070009">
    <property type="term" value="F:serine-type aminopeptidase activity"/>
    <property type="evidence" value="ECO:0007669"/>
    <property type="project" value="UniProtKB-UniRule"/>
</dbReference>
<keyword evidence="4 7" id="KW-0732">Signal</keyword>
<evidence type="ECO:0000256" key="4">
    <source>
        <dbReference type="ARBA" id="ARBA00022729"/>
    </source>
</evidence>
<organism evidence="8 9">
    <name type="scientific">Bacteroides uniformis</name>
    <dbReference type="NCBI Taxonomy" id="820"/>
    <lineage>
        <taxon>Bacteria</taxon>
        <taxon>Pseudomonadati</taxon>
        <taxon>Bacteroidota</taxon>
        <taxon>Bacteroidia</taxon>
        <taxon>Bacteroidales</taxon>
        <taxon>Bacteroidaceae</taxon>
        <taxon>Bacteroides</taxon>
    </lineage>
</organism>
<proteinExistence type="inferred from homology"/>
<evidence type="ECO:0000256" key="3">
    <source>
        <dbReference type="ARBA" id="ARBA00022670"/>
    </source>
</evidence>
<protein>
    <recommendedName>
        <fullName evidence="7">Dipeptidyl-peptidase</fullName>
        <ecNumber evidence="7">3.4.14.-</ecNumber>
    </recommendedName>
</protein>
<dbReference type="AlphaFoldDB" id="A0A3E5F3I4"/>
<dbReference type="Proteomes" id="UP000260759">
    <property type="component" value="Unassembled WGS sequence"/>
</dbReference>
<evidence type="ECO:0000256" key="6">
    <source>
        <dbReference type="ARBA" id="ARBA00022825"/>
    </source>
</evidence>
<dbReference type="PANTHER" id="PTHR38469">
    <property type="entry name" value="PERIPLASMIC PEPTIDASE SUBFAMILY S1B"/>
    <property type="match status" value="1"/>
</dbReference>
<dbReference type="EMBL" id="QSVA01000003">
    <property type="protein sequence ID" value="RGN96067.1"/>
    <property type="molecule type" value="Genomic_DNA"/>
</dbReference>
<keyword evidence="3 7" id="KW-0645">Protease</keyword>
<keyword evidence="6 7" id="KW-0720">Serine protease</keyword>
<sequence length="712" mass="81105">MKLRFILIAVCFLLSLPGQADEGMWMLGNLNKQTRRTMKELGLQMPVNKLYNTKRPSLKDAVVSFGGFCSGVVVSGDGLVFTNHHCGFSSIQQHSSVEHDYLKDGFVAHNLSEELPNPELYVRFLLRQEDVTRRVLGAVKPDMDEAGRTSAVDSVMLVIGEEVSRKDSTLVGIVDAYYGGNEFWLSVYRDYNDVRLVFAPPSSVGKFGWDTDNWEWPRHTGDFSVFRIYADKHNRPADYSPDNVPYRPEYVAPISLDGYREGSFCMTLGYPGSTERYLSSFGIEEMMTTTNQAQIDVRGVKQAIWKREMDSRDSIRIKYASKYDESSNYWKNSIGVNRTIKKLHVLDKKRALETELRRWIQQTPKEREHLLHLFTDLELNYKSRREAYRARAYFAESFLNGPELIQLALSILNFDFEGEEKTVVANLKAIVEKYANLDLGIDKEVFAALLKEYRSQVDSTYLPELYQTIATEYGGNERAYVNSLYARSELTTPRGLKRFLEQDTTYQIYNDPAISLGIDLITKLFEMNMEVQQASGEIERNERLFNAAVRRMYASRNFYPDANSTMRLSFGTVCGYAPSDGVKYDYYTTTMGILEKVRAHAGDVDFEVQPELVSLLSSGDFGRYADEKGEMSVCFISNNDITGGNSGSAMFNARGELLGLAFDGNWEAMSSDILYEPKMQRTIGVDVRYMLFMIEKYGKAGNLIQELKITNP</sequence>
<dbReference type="GO" id="GO:0043171">
    <property type="term" value="P:peptide catabolic process"/>
    <property type="evidence" value="ECO:0007669"/>
    <property type="project" value="UniProtKB-UniRule"/>
</dbReference>
<dbReference type="InterPro" id="IPR019500">
    <property type="entry name" value="Pep_S46"/>
</dbReference>
<dbReference type="InterPro" id="IPR043504">
    <property type="entry name" value="Peptidase_S1_PA_chymotrypsin"/>
</dbReference>
<dbReference type="Pfam" id="PF10459">
    <property type="entry name" value="Peptidase_S46"/>
    <property type="match status" value="1"/>
</dbReference>
<evidence type="ECO:0000313" key="8">
    <source>
        <dbReference type="EMBL" id="RGN96067.1"/>
    </source>
</evidence>
<dbReference type="InterPro" id="IPR009003">
    <property type="entry name" value="Peptidase_S1_PA"/>
</dbReference>
<comment type="caution">
    <text evidence="8">The sequence shown here is derived from an EMBL/GenBank/DDBJ whole genome shotgun (WGS) entry which is preliminary data.</text>
</comment>
<comment type="function">
    <text evidence="7">Catalyzes the removal of dipeptides from the N-terminus of oligopeptides.</text>
</comment>
<reference evidence="8 9" key="1">
    <citation type="submission" date="2018-08" db="EMBL/GenBank/DDBJ databases">
        <title>A genome reference for cultivated species of the human gut microbiota.</title>
        <authorList>
            <person name="Zou Y."/>
            <person name="Xue W."/>
            <person name="Luo G."/>
        </authorList>
    </citation>
    <scope>NUCLEOTIDE SEQUENCE [LARGE SCALE GENOMIC DNA]</scope>
    <source>
        <strain evidence="8 9">OM03-4</strain>
    </source>
</reference>
<gene>
    <name evidence="8" type="ORF">DXB37_05015</name>
</gene>
<feature type="chain" id="PRO_5023152778" description="Dipeptidyl-peptidase" evidence="7">
    <location>
        <begin position="21"/>
        <end position="712"/>
    </location>
</feature>
<dbReference type="GO" id="GO:0008239">
    <property type="term" value="F:dipeptidyl-peptidase activity"/>
    <property type="evidence" value="ECO:0007669"/>
    <property type="project" value="UniProtKB-UniRule"/>
</dbReference>
<dbReference type="Gene3D" id="2.40.10.10">
    <property type="entry name" value="Trypsin-like serine proteases"/>
    <property type="match status" value="1"/>
</dbReference>
<name>A0A3E5F3I4_BACUN</name>
<accession>A0A3E5F3I4</accession>
<dbReference type="EC" id="3.4.14.-" evidence="7"/>
<keyword evidence="2 7" id="KW-0031">Aminopeptidase</keyword>
<evidence type="ECO:0000256" key="1">
    <source>
        <dbReference type="ARBA" id="ARBA00010491"/>
    </source>
</evidence>
<dbReference type="GO" id="GO:0006508">
    <property type="term" value="P:proteolysis"/>
    <property type="evidence" value="ECO:0007669"/>
    <property type="project" value="UniProtKB-KW"/>
</dbReference>
<evidence type="ECO:0000256" key="7">
    <source>
        <dbReference type="RuleBase" id="RU366067"/>
    </source>
</evidence>
<evidence type="ECO:0000256" key="5">
    <source>
        <dbReference type="ARBA" id="ARBA00022801"/>
    </source>
</evidence>